<proteinExistence type="predicted"/>
<dbReference type="RefSeq" id="WP_217779538.1">
    <property type="nucleotide sequence ID" value="NZ_JAHRWL010000002.1"/>
</dbReference>
<protein>
    <submittedName>
        <fullName evidence="2">Uncharacterized protein</fullName>
    </submittedName>
</protein>
<feature type="transmembrane region" description="Helical" evidence="1">
    <location>
        <begin position="48"/>
        <end position="68"/>
    </location>
</feature>
<feature type="transmembrane region" description="Helical" evidence="1">
    <location>
        <begin position="25"/>
        <end position="42"/>
    </location>
</feature>
<keyword evidence="1" id="KW-1133">Transmembrane helix</keyword>
<comment type="caution">
    <text evidence="2">The sequence shown here is derived from an EMBL/GenBank/DDBJ whole genome shotgun (WGS) entry which is preliminary data.</text>
</comment>
<evidence type="ECO:0000313" key="2">
    <source>
        <dbReference type="EMBL" id="MBV2361206.1"/>
    </source>
</evidence>
<reference evidence="2" key="1">
    <citation type="submission" date="2021-06" db="EMBL/GenBank/DDBJ databases">
        <title>Thalassococcus sp. CAU 1522 isolated from sea sand, Republic of Korea.</title>
        <authorList>
            <person name="Kim W."/>
        </authorList>
    </citation>
    <scope>NUCLEOTIDE SEQUENCE</scope>
    <source>
        <strain evidence="2">CAU 1522</strain>
    </source>
</reference>
<evidence type="ECO:0000256" key="1">
    <source>
        <dbReference type="SAM" id="Phobius"/>
    </source>
</evidence>
<dbReference type="Proteomes" id="UP001166293">
    <property type="component" value="Unassembled WGS sequence"/>
</dbReference>
<keyword evidence="3" id="KW-1185">Reference proteome</keyword>
<keyword evidence="1" id="KW-0812">Transmembrane</keyword>
<organism evidence="2 3">
    <name type="scientific">Thalassococcus arenae</name>
    <dbReference type="NCBI Taxonomy" id="2851652"/>
    <lineage>
        <taxon>Bacteria</taxon>
        <taxon>Pseudomonadati</taxon>
        <taxon>Pseudomonadota</taxon>
        <taxon>Alphaproteobacteria</taxon>
        <taxon>Rhodobacterales</taxon>
        <taxon>Roseobacteraceae</taxon>
        <taxon>Thalassococcus</taxon>
    </lineage>
</organism>
<dbReference type="EMBL" id="JAHRWL010000002">
    <property type="protein sequence ID" value="MBV2361206.1"/>
    <property type="molecule type" value="Genomic_DNA"/>
</dbReference>
<name>A0ABS6NB02_9RHOB</name>
<gene>
    <name evidence="2" type="ORF">KUH32_15690</name>
</gene>
<accession>A0ABS6NB02</accession>
<keyword evidence="1" id="KW-0472">Membrane</keyword>
<evidence type="ECO:0000313" key="3">
    <source>
        <dbReference type="Proteomes" id="UP001166293"/>
    </source>
</evidence>
<sequence>MVGNATEEGLLTQLRYPGHADPARFAGLGGSAVAVVVTLLSWQAHGAVALAQGAIAGFAIGVVLYRILARCALEREAAAMQARRDEEEAEARKQIAAAKKG</sequence>